<keyword evidence="2 8" id="KW-0645">Protease</keyword>
<reference evidence="12" key="1">
    <citation type="submission" date="2021-03" db="EMBL/GenBank/DDBJ databases">
        <authorList>
            <person name="Tagirdzhanova G."/>
        </authorList>
    </citation>
    <scope>NUCLEOTIDE SEQUENCE</scope>
</reference>
<organism evidence="12 13">
    <name type="scientific">Gomphillus americanus</name>
    <dbReference type="NCBI Taxonomy" id="1940652"/>
    <lineage>
        <taxon>Eukaryota</taxon>
        <taxon>Fungi</taxon>
        <taxon>Dikarya</taxon>
        <taxon>Ascomycota</taxon>
        <taxon>Pezizomycotina</taxon>
        <taxon>Lecanoromycetes</taxon>
        <taxon>OSLEUM clade</taxon>
        <taxon>Ostropomycetidae</taxon>
        <taxon>Ostropales</taxon>
        <taxon>Graphidaceae</taxon>
        <taxon>Gomphilloideae</taxon>
        <taxon>Gomphillus</taxon>
    </lineage>
</organism>
<evidence type="ECO:0000256" key="5">
    <source>
        <dbReference type="ARBA" id="ARBA00022801"/>
    </source>
</evidence>
<evidence type="ECO:0000256" key="9">
    <source>
        <dbReference type="SAM" id="Phobius"/>
    </source>
</evidence>
<dbReference type="GO" id="GO:0004190">
    <property type="term" value="F:aspartic-type endopeptidase activity"/>
    <property type="evidence" value="ECO:0007669"/>
    <property type="project" value="UniProtKB-KW"/>
</dbReference>
<feature type="chain" id="PRO_5034395622" description="Peptidase A1 domain-containing protein" evidence="10">
    <location>
        <begin position="21"/>
        <end position="526"/>
    </location>
</feature>
<feature type="active site" evidence="6">
    <location>
        <position position="289"/>
    </location>
</feature>
<evidence type="ECO:0000256" key="2">
    <source>
        <dbReference type="ARBA" id="ARBA00022670"/>
    </source>
</evidence>
<keyword evidence="3 10" id="KW-0732">Signal</keyword>
<comment type="similarity">
    <text evidence="1 8">Belongs to the peptidase A1 family.</text>
</comment>
<dbReference type="AlphaFoldDB" id="A0A8H3EFM2"/>
<dbReference type="PRINTS" id="PR00792">
    <property type="entry name" value="PEPSIN"/>
</dbReference>
<keyword evidence="7" id="KW-1015">Disulfide bond</keyword>
<dbReference type="OrthoDB" id="771136at2759"/>
<dbReference type="PANTHER" id="PTHR47966">
    <property type="entry name" value="BETA-SITE APP-CLEAVING ENZYME, ISOFORM A-RELATED"/>
    <property type="match status" value="1"/>
</dbReference>
<keyword evidence="4 8" id="KW-0064">Aspartyl protease</keyword>
<evidence type="ECO:0000313" key="13">
    <source>
        <dbReference type="Proteomes" id="UP000664169"/>
    </source>
</evidence>
<feature type="transmembrane region" description="Helical" evidence="9">
    <location>
        <begin position="501"/>
        <end position="525"/>
    </location>
</feature>
<feature type="active site" evidence="6">
    <location>
        <position position="82"/>
    </location>
</feature>
<dbReference type="EMBL" id="CAJPDQ010000002">
    <property type="protein sequence ID" value="CAF9904740.1"/>
    <property type="molecule type" value="Genomic_DNA"/>
</dbReference>
<evidence type="ECO:0000313" key="12">
    <source>
        <dbReference type="EMBL" id="CAF9904740.1"/>
    </source>
</evidence>
<evidence type="ECO:0000256" key="4">
    <source>
        <dbReference type="ARBA" id="ARBA00022750"/>
    </source>
</evidence>
<protein>
    <recommendedName>
        <fullName evidence="11">Peptidase A1 domain-containing protein</fullName>
    </recommendedName>
</protein>
<dbReference type="Proteomes" id="UP000664169">
    <property type="component" value="Unassembled WGS sequence"/>
</dbReference>
<keyword evidence="9" id="KW-1133">Transmembrane helix</keyword>
<accession>A0A8H3EFM2</accession>
<dbReference type="PROSITE" id="PS51767">
    <property type="entry name" value="PEPTIDASE_A1"/>
    <property type="match status" value="1"/>
</dbReference>
<keyword evidence="9" id="KW-0812">Transmembrane</keyword>
<evidence type="ECO:0000256" key="7">
    <source>
        <dbReference type="PIRSR" id="PIRSR601461-2"/>
    </source>
</evidence>
<feature type="signal peptide" evidence="10">
    <location>
        <begin position="1"/>
        <end position="20"/>
    </location>
</feature>
<evidence type="ECO:0000256" key="8">
    <source>
        <dbReference type="RuleBase" id="RU000454"/>
    </source>
</evidence>
<dbReference type="InterPro" id="IPR001969">
    <property type="entry name" value="Aspartic_peptidase_AS"/>
</dbReference>
<evidence type="ECO:0000256" key="1">
    <source>
        <dbReference type="ARBA" id="ARBA00007447"/>
    </source>
</evidence>
<evidence type="ECO:0000256" key="10">
    <source>
        <dbReference type="SAM" id="SignalP"/>
    </source>
</evidence>
<keyword evidence="5 8" id="KW-0378">Hydrolase</keyword>
<evidence type="ECO:0000256" key="6">
    <source>
        <dbReference type="PIRSR" id="PIRSR601461-1"/>
    </source>
</evidence>
<gene>
    <name evidence="12" type="ORF">GOMPHAMPRED_002933</name>
</gene>
<keyword evidence="9" id="KW-0472">Membrane</keyword>
<evidence type="ECO:0000256" key="3">
    <source>
        <dbReference type="ARBA" id="ARBA00022729"/>
    </source>
</evidence>
<dbReference type="Gene3D" id="2.40.70.10">
    <property type="entry name" value="Acid Proteases"/>
    <property type="match status" value="2"/>
</dbReference>
<name>A0A8H3EFM2_9LECA</name>
<sequence length="526" mass="53794">MKSLVLSAVALGAFVVPAIASDLKVVNYRTIPHQKPRSKFARHSLKARSSGSLQADLTNDVVLYAISVNVGNPAQNISVQIDTGSSDLWFPVTGSQLCDISDGLCDQLGSYDTRSGSPKDLNLPFLIEYGGGTVVKGDFLADTVQVGSATLTSVHFAACSTGSSTSGVQGIMGIGYEDGETTVVGAGSGEPGAAKYTNIIGEMVRQGVINSLAYSLWLNDPNSADGNVLFGGVDTEKFSGTLISMPVVPDSITGGFTSLSLPLTAIAVSADGQAFTFTASTFASAALIDSGTTLMYLPNDIVDAIWTSLQVTVARGDTPLLPCSVGNDPSAKMTFTFNGDNGAKIDVLLTDLLAEVDATISGQPACELLITGGAPEGLIILGDAFMRSAYITYDLTNNMIAIAQTKFNTSDSNIQEINSSGIPGASVMSTLVSGLASQTGAAATDVPPARLTGAGSFSTSPAGSAALEKTATPPTFGITGTGATGASATHKNAASSVQSPMFNIVGALTCTITLMSFLGGAMMVWF</sequence>
<evidence type="ECO:0000259" key="11">
    <source>
        <dbReference type="PROSITE" id="PS51767"/>
    </source>
</evidence>
<dbReference type="PANTHER" id="PTHR47966:SF65">
    <property type="entry name" value="ASPARTIC-TYPE ENDOPEPTIDASE"/>
    <property type="match status" value="1"/>
</dbReference>
<keyword evidence="13" id="KW-1185">Reference proteome</keyword>
<dbReference type="InterPro" id="IPR033121">
    <property type="entry name" value="PEPTIDASE_A1"/>
</dbReference>
<dbReference type="InterPro" id="IPR001461">
    <property type="entry name" value="Aspartic_peptidase_A1"/>
</dbReference>
<dbReference type="GO" id="GO:0006508">
    <property type="term" value="P:proteolysis"/>
    <property type="evidence" value="ECO:0007669"/>
    <property type="project" value="UniProtKB-KW"/>
</dbReference>
<dbReference type="SUPFAM" id="SSF50630">
    <property type="entry name" value="Acid proteases"/>
    <property type="match status" value="1"/>
</dbReference>
<dbReference type="CDD" id="cd05474">
    <property type="entry name" value="SAP_like"/>
    <property type="match status" value="1"/>
</dbReference>
<dbReference type="InterPro" id="IPR021109">
    <property type="entry name" value="Peptidase_aspartic_dom_sf"/>
</dbReference>
<feature type="disulfide bond" evidence="7">
    <location>
        <begin position="323"/>
        <end position="366"/>
    </location>
</feature>
<feature type="domain" description="Peptidase A1" evidence="11">
    <location>
        <begin position="64"/>
        <end position="403"/>
    </location>
</feature>
<dbReference type="Pfam" id="PF00026">
    <property type="entry name" value="Asp"/>
    <property type="match status" value="1"/>
</dbReference>
<dbReference type="InterPro" id="IPR033876">
    <property type="entry name" value="SAP-like"/>
</dbReference>
<dbReference type="PROSITE" id="PS00141">
    <property type="entry name" value="ASP_PROTEASE"/>
    <property type="match status" value="1"/>
</dbReference>
<proteinExistence type="inferred from homology"/>
<comment type="caution">
    <text evidence="12">The sequence shown here is derived from an EMBL/GenBank/DDBJ whole genome shotgun (WGS) entry which is preliminary data.</text>
</comment>